<proteinExistence type="predicted"/>
<dbReference type="EMBL" id="LAZR01000003">
    <property type="protein sequence ID" value="KKO11159.1"/>
    <property type="molecule type" value="Genomic_DNA"/>
</dbReference>
<dbReference type="InterPro" id="IPR052018">
    <property type="entry name" value="PHP_domain"/>
</dbReference>
<evidence type="ECO:0008006" key="2">
    <source>
        <dbReference type="Google" id="ProtNLM"/>
    </source>
</evidence>
<dbReference type="Gene3D" id="3.20.20.140">
    <property type="entry name" value="Metal-dependent hydrolases"/>
    <property type="match status" value="1"/>
</dbReference>
<comment type="caution">
    <text evidence="1">The sequence shown here is derived from an EMBL/GenBank/DDBJ whole genome shotgun (WGS) entry which is preliminary data.</text>
</comment>
<name>A0A0F9Z218_9ZZZZ</name>
<dbReference type="PANTHER" id="PTHR42924:SF3">
    <property type="entry name" value="POLYMERASE_HISTIDINOL PHOSPHATASE N-TERMINAL DOMAIN-CONTAINING PROTEIN"/>
    <property type="match status" value="1"/>
</dbReference>
<protein>
    <recommendedName>
        <fullName evidence="2">Polymerase/histidinol phosphatase N-terminal domain-containing protein</fullName>
    </recommendedName>
</protein>
<evidence type="ECO:0000313" key="1">
    <source>
        <dbReference type="EMBL" id="KKO11159.1"/>
    </source>
</evidence>
<gene>
    <name evidence="1" type="ORF">LCGC14_0016350</name>
</gene>
<dbReference type="PANTHER" id="PTHR42924">
    <property type="entry name" value="EXONUCLEASE"/>
    <property type="match status" value="1"/>
</dbReference>
<dbReference type="AlphaFoldDB" id="A0A0F9Z218"/>
<sequence>MNRRQDLIRRQTHGALAVCMLQKERMGKRLAATRKLFGRKVLAVDIHSHSTYSDGCSTVAENVARATGLSGLDFLFCTDHETLAQRRSLGRLARAGLGEESFGGRFHVGLLCPSKLHKGSATVAEAVASARRIAPFVWVAHPAESCGQDQPENFAETVAELAAIDRPAIEVMNGFTSISRVYPRTGIWGVRLMDRLLQLGKRVTPLAGSDAHGLVEFGCCWTGVYAARREAGSIARALAAGVCFASEAPLLDFTCNGKRMGESVRAPKGRQLRLRFRVADAYGLAWVRVVSGGKTIKEFRILGDKVFEGQWVRKAGPRRAYYRLEAVADDDRRAFSSPIYVGP</sequence>
<dbReference type="GO" id="GO:0004534">
    <property type="term" value="F:5'-3' RNA exonuclease activity"/>
    <property type="evidence" value="ECO:0007669"/>
    <property type="project" value="TreeGrafter"/>
</dbReference>
<dbReference type="InterPro" id="IPR016195">
    <property type="entry name" value="Pol/histidinol_Pase-like"/>
</dbReference>
<dbReference type="SUPFAM" id="SSF89550">
    <property type="entry name" value="PHP domain-like"/>
    <property type="match status" value="1"/>
</dbReference>
<dbReference type="NCBIfam" id="NF038032">
    <property type="entry name" value="CehA_McbA_metalo"/>
    <property type="match status" value="1"/>
</dbReference>
<dbReference type="GO" id="GO:0035312">
    <property type="term" value="F:5'-3' DNA exonuclease activity"/>
    <property type="evidence" value="ECO:0007669"/>
    <property type="project" value="TreeGrafter"/>
</dbReference>
<reference evidence="1" key="1">
    <citation type="journal article" date="2015" name="Nature">
        <title>Complex archaea that bridge the gap between prokaryotes and eukaryotes.</title>
        <authorList>
            <person name="Spang A."/>
            <person name="Saw J.H."/>
            <person name="Jorgensen S.L."/>
            <person name="Zaremba-Niedzwiedzka K."/>
            <person name="Martijn J."/>
            <person name="Lind A.E."/>
            <person name="van Eijk R."/>
            <person name="Schleper C."/>
            <person name="Guy L."/>
            <person name="Ettema T.J."/>
        </authorList>
    </citation>
    <scope>NUCLEOTIDE SEQUENCE</scope>
</reference>
<accession>A0A0F9Z218</accession>
<organism evidence="1">
    <name type="scientific">marine sediment metagenome</name>
    <dbReference type="NCBI Taxonomy" id="412755"/>
    <lineage>
        <taxon>unclassified sequences</taxon>
        <taxon>metagenomes</taxon>
        <taxon>ecological metagenomes</taxon>
    </lineage>
</organism>